<accession>A0A7S4VYZ6</accession>
<reference evidence="4" key="1">
    <citation type="submission" date="2021-01" db="EMBL/GenBank/DDBJ databases">
        <authorList>
            <person name="Corre E."/>
            <person name="Pelletier E."/>
            <person name="Niang G."/>
            <person name="Scheremetjew M."/>
            <person name="Finn R."/>
            <person name="Kale V."/>
            <person name="Holt S."/>
            <person name="Cochrane G."/>
            <person name="Meng A."/>
            <person name="Brown T."/>
            <person name="Cohen L."/>
        </authorList>
    </citation>
    <scope>NUCLEOTIDE SEQUENCE</scope>
    <source>
        <strain evidence="4">GSO104</strain>
    </source>
</reference>
<dbReference type="AlphaFoldDB" id="A0A7S4VYZ6"/>
<organism evidence="4">
    <name type="scientific">Ditylum brightwellii</name>
    <dbReference type="NCBI Taxonomy" id="49249"/>
    <lineage>
        <taxon>Eukaryota</taxon>
        <taxon>Sar</taxon>
        <taxon>Stramenopiles</taxon>
        <taxon>Ochrophyta</taxon>
        <taxon>Bacillariophyta</taxon>
        <taxon>Mediophyceae</taxon>
        <taxon>Lithodesmiophycidae</taxon>
        <taxon>Lithodesmiales</taxon>
        <taxon>Lithodesmiaceae</taxon>
        <taxon>Ditylum</taxon>
    </lineage>
</organism>
<keyword evidence="3" id="KW-0472">Membrane</keyword>
<dbReference type="InterPro" id="IPR008797">
    <property type="entry name" value="PSII_PsbQ"/>
</dbReference>
<evidence type="ECO:0000256" key="3">
    <source>
        <dbReference type="ARBA" id="ARBA00023136"/>
    </source>
</evidence>
<dbReference type="InterPro" id="IPR023222">
    <property type="entry name" value="PsbQ-like_dom_sf"/>
</dbReference>
<dbReference type="EMBL" id="HBNS01056555">
    <property type="protein sequence ID" value="CAE4660111.1"/>
    <property type="molecule type" value="Transcribed_RNA"/>
</dbReference>
<dbReference type="GO" id="GO:0019898">
    <property type="term" value="C:extrinsic component of membrane"/>
    <property type="evidence" value="ECO:0007669"/>
    <property type="project" value="InterPro"/>
</dbReference>
<dbReference type="GO" id="GO:0015979">
    <property type="term" value="P:photosynthesis"/>
    <property type="evidence" value="ECO:0007669"/>
    <property type="project" value="InterPro"/>
</dbReference>
<protein>
    <submittedName>
        <fullName evidence="4">Uncharacterized protein</fullName>
    </submittedName>
</protein>
<dbReference type="GO" id="GO:0009523">
    <property type="term" value="C:photosystem II"/>
    <property type="evidence" value="ECO:0007669"/>
    <property type="project" value="InterPro"/>
</dbReference>
<evidence type="ECO:0000313" key="4">
    <source>
        <dbReference type="EMBL" id="CAE4660111.1"/>
    </source>
</evidence>
<dbReference type="Pfam" id="PF05757">
    <property type="entry name" value="PsbQ"/>
    <property type="match status" value="1"/>
</dbReference>
<keyword evidence="2" id="KW-0793">Thylakoid</keyword>
<dbReference type="Gene3D" id="1.20.120.290">
    <property type="entry name" value="Oxygen-evolving enhancer protein 3 (PsbQ), four-helix up-down bundle"/>
    <property type="match status" value="1"/>
</dbReference>
<sequence>MGNRECLVYLDPENKLYQGADTRILLERVEKSTEALATIPELIDAKKWLAIVGVLTGPMGTLVRSMDQLSKLSQDPSRTAQLVKQVKTDLYAIAASVDRKQGDKALEYHKEATQHLVEFVNAL</sequence>
<dbReference type="GO" id="GO:0005509">
    <property type="term" value="F:calcium ion binding"/>
    <property type="evidence" value="ECO:0007669"/>
    <property type="project" value="InterPro"/>
</dbReference>
<evidence type="ECO:0000256" key="1">
    <source>
        <dbReference type="ARBA" id="ARBA00004370"/>
    </source>
</evidence>
<name>A0A7S4VYZ6_9STRA</name>
<comment type="subcellular location">
    <subcellularLocation>
        <location evidence="1">Membrane</location>
    </subcellularLocation>
</comment>
<gene>
    <name evidence="4" type="ORF">DBRI00130_LOCUS40727</name>
</gene>
<evidence type="ECO:0000256" key="2">
    <source>
        <dbReference type="ARBA" id="ARBA00023078"/>
    </source>
</evidence>
<proteinExistence type="predicted"/>
<dbReference type="SUPFAM" id="SSF101112">
    <property type="entry name" value="Oxygen-evolving enhancer protein 3"/>
    <property type="match status" value="1"/>
</dbReference>